<feature type="non-terminal residue" evidence="1">
    <location>
        <position position="1"/>
    </location>
</feature>
<protein>
    <submittedName>
        <fullName evidence="1">Uncharacterized protein</fullName>
    </submittedName>
</protein>
<comment type="caution">
    <text evidence="1">The sequence shown here is derived from an EMBL/GenBank/DDBJ whole genome shotgun (WGS) entry which is preliminary data.</text>
</comment>
<name>X0UC20_9ZZZZ</name>
<reference evidence="1" key="1">
    <citation type="journal article" date="2014" name="Front. Microbiol.">
        <title>High frequency of phylogenetically diverse reductive dehalogenase-homologous genes in deep subseafloor sedimentary metagenomes.</title>
        <authorList>
            <person name="Kawai M."/>
            <person name="Futagami T."/>
            <person name="Toyoda A."/>
            <person name="Takaki Y."/>
            <person name="Nishi S."/>
            <person name="Hori S."/>
            <person name="Arai W."/>
            <person name="Tsubouchi T."/>
            <person name="Morono Y."/>
            <person name="Uchiyama I."/>
            <person name="Ito T."/>
            <person name="Fujiyama A."/>
            <person name="Inagaki F."/>
            <person name="Takami H."/>
        </authorList>
    </citation>
    <scope>NUCLEOTIDE SEQUENCE</scope>
    <source>
        <strain evidence="1">Expedition CK06-06</strain>
    </source>
</reference>
<organism evidence="1">
    <name type="scientific">marine sediment metagenome</name>
    <dbReference type="NCBI Taxonomy" id="412755"/>
    <lineage>
        <taxon>unclassified sequences</taxon>
        <taxon>metagenomes</taxon>
        <taxon>ecological metagenomes</taxon>
    </lineage>
</organism>
<dbReference type="AlphaFoldDB" id="X0UC20"/>
<accession>X0UC20</accession>
<gene>
    <name evidence="1" type="ORF">S01H1_36264</name>
</gene>
<evidence type="ECO:0000313" key="1">
    <source>
        <dbReference type="EMBL" id="GAG03120.1"/>
    </source>
</evidence>
<proteinExistence type="predicted"/>
<sequence length="123" mass="13732">QMSVTLDGQNLFDEHQLEIEQDSLNRDSIERAVAGLDGVLSVDMGGRARKIRQRGTLRAQSRTQMNDRINVISAYMDGNTHTLVSNEGEKIDNLRMDSFKVSKEQTGGSGIIADYEIVYTQLV</sequence>
<dbReference type="EMBL" id="BARS01022710">
    <property type="protein sequence ID" value="GAG03120.1"/>
    <property type="molecule type" value="Genomic_DNA"/>
</dbReference>